<feature type="transmembrane region" description="Helical" evidence="6">
    <location>
        <begin position="204"/>
        <end position="224"/>
    </location>
</feature>
<dbReference type="EMBL" id="JAEUBG010004331">
    <property type="protein sequence ID" value="KAH3681670.1"/>
    <property type="molecule type" value="Genomic_DNA"/>
</dbReference>
<evidence type="ECO:0000256" key="4">
    <source>
        <dbReference type="ARBA" id="ARBA00022989"/>
    </source>
</evidence>
<organism evidence="9 10">
    <name type="scientific">Wickerhamomyces pijperi</name>
    <name type="common">Yeast</name>
    <name type="synonym">Pichia pijperi</name>
    <dbReference type="NCBI Taxonomy" id="599730"/>
    <lineage>
        <taxon>Eukaryota</taxon>
        <taxon>Fungi</taxon>
        <taxon>Dikarya</taxon>
        <taxon>Ascomycota</taxon>
        <taxon>Saccharomycotina</taxon>
        <taxon>Saccharomycetes</taxon>
        <taxon>Phaffomycetales</taxon>
        <taxon>Wickerhamomycetaceae</taxon>
        <taxon>Wickerhamomyces</taxon>
    </lineage>
</organism>
<dbReference type="InterPro" id="IPR027417">
    <property type="entry name" value="P-loop_NTPase"/>
</dbReference>
<name>A0A9P8Q1S4_WICPI</name>
<dbReference type="Gene3D" id="3.40.50.300">
    <property type="entry name" value="P-loop containing nucleotide triphosphate hydrolases"/>
    <property type="match status" value="1"/>
</dbReference>
<dbReference type="PANTHER" id="PTHR19241">
    <property type="entry name" value="ATP-BINDING CASSETTE TRANSPORTER"/>
    <property type="match status" value="1"/>
</dbReference>
<dbReference type="AlphaFoldDB" id="A0A9P8Q1S4"/>
<feature type="domain" description="ABC transporter family G" evidence="8">
    <location>
        <begin position="61"/>
        <end position="120"/>
    </location>
</feature>
<sequence length="522" mass="59300">SGLNVEQRKKLSIGVELVTKPSLLLFLDEPTSGLDSQSAWSIVQLLRRLAGAGQSILCTIHQPSATLFESFDRLLLLKKGGQTVYFGDIGKNSETVLTYFEKNGARKCDRTENPAEYILEAIGAGATASVSEDWFEIWKRSEEFQEITKEVSYLKTKKYEEDHQNEISAAELKQLHSTYAMPYSSQLYYVTARTGLQIFRSPEYVMAKFMLFATAGLFVGFTFYDIKDSLVGLQNAMFACFLPITLAGPLMNQIQQRAIQSRELFEVRESKSNTFHWSTLLFSQFVNEVPYTVFSATVYFVSLYFPLKTFPEASRSGLFFLFYSIMFSMYAISLGLMIIYFAPDLPSAAVIGGLFLSFLISFCGVVQPMSLMPKFWTFMYRLSPLTYYVENMLALLIHGKPVKCAADELAYFNPPSGQTCAEFAGTYLREVSGYLSDPNATEACGYCRYTVGDQYLATVNVHFTHIWRNFGFFWVYLLFNLVAMCALYYIFRVAHWDMGAFFKKLAPKKEKKSQAETSEVEN</sequence>
<evidence type="ECO:0008006" key="11">
    <source>
        <dbReference type="Google" id="ProtNLM"/>
    </source>
</evidence>
<reference evidence="9" key="2">
    <citation type="submission" date="2021-01" db="EMBL/GenBank/DDBJ databases">
        <authorList>
            <person name="Schikora-Tamarit M.A."/>
        </authorList>
    </citation>
    <scope>NUCLEOTIDE SEQUENCE</scope>
    <source>
        <strain evidence="9">CBS2887</strain>
    </source>
</reference>
<reference evidence="9" key="1">
    <citation type="journal article" date="2021" name="Open Biol.">
        <title>Shared evolutionary footprints suggest mitochondrial oxidative damage underlies multiple complex I losses in fungi.</title>
        <authorList>
            <person name="Schikora-Tamarit M.A."/>
            <person name="Marcet-Houben M."/>
            <person name="Nosek J."/>
            <person name="Gabaldon T."/>
        </authorList>
    </citation>
    <scope>NUCLEOTIDE SEQUENCE</scope>
    <source>
        <strain evidence="9">CBS2887</strain>
    </source>
</reference>
<feature type="domain" description="ABC-2 type transporter transmembrane" evidence="7">
    <location>
        <begin position="186"/>
        <end position="395"/>
    </location>
</feature>
<evidence type="ECO:0000313" key="10">
    <source>
        <dbReference type="Proteomes" id="UP000774326"/>
    </source>
</evidence>
<feature type="non-terminal residue" evidence="9">
    <location>
        <position position="1"/>
    </location>
</feature>
<evidence type="ECO:0000259" key="7">
    <source>
        <dbReference type="Pfam" id="PF01061"/>
    </source>
</evidence>
<dbReference type="GO" id="GO:0016020">
    <property type="term" value="C:membrane"/>
    <property type="evidence" value="ECO:0007669"/>
    <property type="project" value="UniProtKB-SubCell"/>
</dbReference>
<dbReference type="SUPFAM" id="SSF52540">
    <property type="entry name" value="P-loop containing nucleoside triphosphate hydrolases"/>
    <property type="match status" value="1"/>
</dbReference>
<evidence type="ECO:0000256" key="5">
    <source>
        <dbReference type="ARBA" id="ARBA00023136"/>
    </source>
</evidence>
<dbReference type="Proteomes" id="UP000774326">
    <property type="component" value="Unassembled WGS sequence"/>
</dbReference>
<dbReference type="InterPro" id="IPR013525">
    <property type="entry name" value="ABC2_TM"/>
</dbReference>
<dbReference type="Pfam" id="PF19055">
    <property type="entry name" value="ABC2_membrane_7"/>
    <property type="match status" value="1"/>
</dbReference>
<comment type="subcellular location">
    <subcellularLocation>
        <location evidence="1">Membrane</location>
        <topology evidence="1">Multi-pass membrane protein</topology>
    </subcellularLocation>
</comment>
<evidence type="ECO:0000259" key="8">
    <source>
        <dbReference type="Pfam" id="PF19055"/>
    </source>
</evidence>
<proteinExistence type="predicted"/>
<feature type="transmembrane region" description="Helical" evidence="6">
    <location>
        <begin position="236"/>
        <end position="254"/>
    </location>
</feature>
<dbReference type="GO" id="GO:0140359">
    <property type="term" value="F:ABC-type transporter activity"/>
    <property type="evidence" value="ECO:0007669"/>
    <property type="project" value="InterPro"/>
</dbReference>
<evidence type="ECO:0000313" key="9">
    <source>
        <dbReference type="EMBL" id="KAH3681670.1"/>
    </source>
</evidence>
<accession>A0A9P8Q1S4</accession>
<keyword evidence="10" id="KW-1185">Reference proteome</keyword>
<keyword evidence="2" id="KW-0813">Transport</keyword>
<dbReference type="InterPro" id="IPR043926">
    <property type="entry name" value="ABCG_dom"/>
</dbReference>
<keyword evidence="5 6" id="KW-0472">Membrane</keyword>
<gene>
    <name evidence="9" type="ORF">WICPIJ_007358</name>
</gene>
<evidence type="ECO:0000256" key="1">
    <source>
        <dbReference type="ARBA" id="ARBA00004141"/>
    </source>
</evidence>
<feature type="transmembrane region" description="Helical" evidence="6">
    <location>
        <begin position="319"/>
        <end position="342"/>
    </location>
</feature>
<protein>
    <recommendedName>
        <fullName evidence="11">ABC-2 type transporter domain-containing protein</fullName>
    </recommendedName>
</protein>
<feature type="transmembrane region" description="Helical" evidence="6">
    <location>
        <begin position="472"/>
        <end position="491"/>
    </location>
</feature>
<keyword evidence="4 6" id="KW-1133">Transmembrane helix</keyword>
<keyword evidence="3 6" id="KW-0812">Transmembrane</keyword>
<feature type="transmembrane region" description="Helical" evidence="6">
    <location>
        <begin position="348"/>
        <end position="371"/>
    </location>
</feature>
<evidence type="ECO:0000256" key="6">
    <source>
        <dbReference type="SAM" id="Phobius"/>
    </source>
</evidence>
<comment type="caution">
    <text evidence="9">The sequence shown here is derived from an EMBL/GenBank/DDBJ whole genome shotgun (WGS) entry which is preliminary data.</text>
</comment>
<dbReference type="Pfam" id="PF01061">
    <property type="entry name" value="ABC2_membrane"/>
    <property type="match status" value="1"/>
</dbReference>
<evidence type="ECO:0000256" key="2">
    <source>
        <dbReference type="ARBA" id="ARBA00022448"/>
    </source>
</evidence>
<evidence type="ECO:0000256" key="3">
    <source>
        <dbReference type="ARBA" id="ARBA00022692"/>
    </source>
</evidence>
<dbReference type="OrthoDB" id="4093979at2759"/>